<organism evidence="8 9">
    <name type="scientific">Crassostrea virginica</name>
    <name type="common">Eastern oyster</name>
    <dbReference type="NCBI Taxonomy" id="6565"/>
    <lineage>
        <taxon>Eukaryota</taxon>
        <taxon>Metazoa</taxon>
        <taxon>Spiralia</taxon>
        <taxon>Lophotrochozoa</taxon>
        <taxon>Mollusca</taxon>
        <taxon>Bivalvia</taxon>
        <taxon>Autobranchia</taxon>
        <taxon>Pteriomorphia</taxon>
        <taxon>Ostreida</taxon>
        <taxon>Ostreoidea</taxon>
        <taxon>Ostreidae</taxon>
        <taxon>Crassostrea</taxon>
    </lineage>
</organism>
<proteinExistence type="predicted"/>
<dbReference type="GO" id="GO:0030686">
    <property type="term" value="C:90S preribosome"/>
    <property type="evidence" value="ECO:0007669"/>
    <property type="project" value="TreeGrafter"/>
</dbReference>
<feature type="compositionally biased region" description="Basic and acidic residues" evidence="6">
    <location>
        <begin position="451"/>
        <end position="477"/>
    </location>
</feature>
<evidence type="ECO:0000256" key="4">
    <source>
        <dbReference type="ARBA" id="ARBA00033254"/>
    </source>
</evidence>
<dbReference type="GeneID" id="111127940"/>
<feature type="compositionally biased region" description="Basic and acidic residues" evidence="6">
    <location>
        <begin position="417"/>
        <end position="429"/>
    </location>
</feature>
<evidence type="ECO:0000256" key="2">
    <source>
        <dbReference type="ARBA" id="ARBA00023054"/>
    </source>
</evidence>
<feature type="region of interest" description="Disordered" evidence="6">
    <location>
        <begin position="210"/>
        <end position="320"/>
    </location>
</feature>
<feature type="compositionally biased region" description="Acidic residues" evidence="6">
    <location>
        <begin position="364"/>
        <end position="380"/>
    </location>
</feature>
<evidence type="ECO:0000259" key="7">
    <source>
        <dbReference type="Pfam" id="PF09073"/>
    </source>
</evidence>
<feature type="domain" description="Bud22" evidence="7">
    <location>
        <begin position="426"/>
        <end position="503"/>
    </location>
</feature>
<feature type="compositionally biased region" description="Basic and acidic residues" evidence="6">
    <location>
        <begin position="301"/>
        <end position="320"/>
    </location>
</feature>
<accession>A0A8B8DPR2</accession>
<evidence type="ECO:0000313" key="9">
    <source>
        <dbReference type="RefSeq" id="XP_022328976.1"/>
    </source>
</evidence>
<dbReference type="PANTHER" id="PTHR23325">
    <property type="entry name" value="SERUM RESPONSE FACTOR-BINDING"/>
    <property type="match status" value="1"/>
</dbReference>
<feature type="compositionally biased region" description="Basic residues" evidence="6">
    <location>
        <begin position="288"/>
        <end position="300"/>
    </location>
</feature>
<feature type="region of interest" description="Disordered" evidence="6">
    <location>
        <begin position="338"/>
        <end position="504"/>
    </location>
</feature>
<dbReference type="Proteomes" id="UP000694844">
    <property type="component" value="Chromosome 4"/>
</dbReference>
<evidence type="ECO:0000256" key="3">
    <source>
        <dbReference type="ARBA" id="ARBA00025646"/>
    </source>
</evidence>
<feature type="compositionally biased region" description="Acidic residues" evidence="6">
    <location>
        <begin position="255"/>
        <end position="268"/>
    </location>
</feature>
<dbReference type="InterPro" id="IPR015158">
    <property type="entry name" value="Bud22_dom"/>
</dbReference>
<evidence type="ECO:0000256" key="1">
    <source>
        <dbReference type="ARBA" id="ARBA00013459"/>
    </source>
</evidence>
<keyword evidence="8" id="KW-1185">Reference proteome</keyword>
<dbReference type="KEGG" id="cvn:111127940"/>
<feature type="coiled-coil region" evidence="5">
    <location>
        <begin position="50"/>
        <end position="91"/>
    </location>
</feature>
<feature type="compositionally biased region" description="Acidic residues" evidence="6">
    <location>
        <begin position="236"/>
        <end position="247"/>
    </location>
</feature>
<dbReference type="RefSeq" id="XP_022328976.1">
    <property type="nucleotide sequence ID" value="XM_022473268.1"/>
</dbReference>
<evidence type="ECO:0000256" key="5">
    <source>
        <dbReference type="SAM" id="Coils"/>
    </source>
</evidence>
<dbReference type="AlphaFoldDB" id="A0A8B8DPR2"/>
<sequence>MISDSSLDEVEDKPQRNLDVATTASLDLVALNNKVISMRGQIKKVKVQVIHKLTRQIKTLQSRARGSEKLIEKNKRKAEKLIEEVQIIKDLKPDRIAKYAFGHTMSFNEVCKEPNTSLETRSLARLTDHKILLDSVKEFRRDHEDWRSLAAFLMSRNSGRRIRKKNQSRVDKIITNVKAGEVLVKSFLKNRLEGDEHELEKVVNLNAVKKHSDKKPELTESSAKPTLPVDGGGSDMESDLSDEDSDDELNKDVSDDMEISDESEEEVSETQGLKTSSEPKSVQDSSHAKPKTTKPKKQKKLPTEETQGNRHSEMVIKKFNMEDLDSESEILTDTVPSFLVAGSESKTTTQKTKRKDAFFVTSDDSGEEAGDADNEEEEEVESSRLQGGGGQADDSDEENELERGKHAFRSTFMGSLSEKDWRKSNKERNQSNVKNPVASGSSSNFQRNKKSRDLPRKTQRSKDSQNRVKEDNNEKLHPSWIASKKRKEQAQIQAFQGKKIKFDD</sequence>
<protein>
    <recommendedName>
        <fullName evidence="1">Serum response factor-binding protein 1</fullName>
    </recommendedName>
    <alternativeName>
        <fullName evidence="4">SRF-dependent transcription regulation-associated protein</fullName>
    </alternativeName>
</protein>
<evidence type="ECO:0000256" key="6">
    <source>
        <dbReference type="SAM" id="MobiDB-lite"/>
    </source>
</evidence>
<dbReference type="InterPro" id="IPR037393">
    <property type="entry name" value="Bud22/SRFB1"/>
</dbReference>
<dbReference type="GO" id="GO:0005634">
    <property type="term" value="C:nucleus"/>
    <property type="evidence" value="ECO:0007669"/>
    <property type="project" value="TreeGrafter"/>
</dbReference>
<dbReference type="Pfam" id="PF09073">
    <property type="entry name" value="BUD22"/>
    <property type="match status" value="1"/>
</dbReference>
<feature type="compositionally biased region" description="Polar residues" evidence="6">
    <location>
        <begin position="430"/>
        <end position="446"/>
    </location>
</feature>
<gene>
    <name evidence="9" type="primary">LOC111127940</name>
</gene>
<name>A0A8B8DPR2_CRAVI</name>
<dbReference type="PANTHER" id="PTHR23325:SF1">
    <property type="entry name" value="SERUM RESPONSE FACTOR-BINDING PROTEIN 1"/>
    <property type="match status" value="1"/>
</dbReference>
<evidence type="ECO:0000313" key="8">
    <source>
        <dbReference type="Proteomes" id="UP000694844"/>
    </source>
</evidence>
<comment type="function">
    <text evidence="3">May be involved in regulating transcriptional activation of cardiac genes during the aging process. May play a role in biosynthesis and/or processing of SLC2A4 in adipose cells.</text>
</comment>
<reference evidence="9" key="1">
    <citation type="submission" date="2025-08" db="UniProtKB">
        <authorList>
            <consortium name="RefSeq"/>
        </authorList>
    </citation>
    <scope>IDENTIFICATION</scope>
    <source>
        <tissue evidence="9">Whole sample</tissue>
    </source>
</reference>
<keyword evidence="2 5" id="KW-0175">Coiled coil</keyword>
<dbReference type="GO" id="GO:0030490">
    <property type="term" value="P:maturation of SSU-rRNA"/>
    <property type="evidence" value="ECO:0007669"/>
    <property type="project" value="TreeGrafter"/>
</dbReference>
<dbReference type="OrthoDB" id="3364872at2759"/>
<feature type="compositionally biased region" description="Polar residues" evidence="6">
    <location>
        <begin position="270"/>
        <end position="285"/>
    </location>
</feature>